<comment type="subcellular location">
    <subcellularLocation>
        <location evidence="1">Secreted</location>
    </subcellularLocation>
</comment>
<evidence type="ECO:0000259" key="6">
    <source>
        <dbReference type="SMART" id="SM00084"/>
    </source>
</evidence>
<evidence type="ECO:0000256" key="5">
    <source>
        <dbReference type="SAM" id="MobiDB-lite"/>
    </source>
</evidence>
<name>A0A8C5LXY0_9ANUR</name>
<dbReference type="GO" id="GO:0048512">
    <property type="term" value="P:circadian behavior"/>
    <property type="evidence" value="ECO:0007669"/>
    <property type="project" value="Ensembl"/>
</dbReference>
<dbReference type="OrthoDB" id="9879773at2759"/>
<dbReference type="InterPro" id="IPR018070">
    <property type="entry name" value="Neuromedin-U_amidation-site"/>
</dbReference>
<reference evidence="7" key="2">
    <citation type="submission" date="2025-09" db="UniProtKB">
        <authorList>
            <consortium name="Ensembl"/>
        </authorList>
    </citation>
    <scope>IDENTIFICATION</scope>
</reference>
<evidence type="ECO:0000256" key="3">
    <source>
        <dbReference type="ARBA" id="ARBA00022525"/>
    </source>
</evidence>
<dbReference type="GO" id="GO:0043195">
    <property type="term" value="C:terminal bouton"/>
    <property type="evidence" value="ECO:0007669"/>
    <property type="project" value="TreeGrafter"/>
</dbReference>
<dbReference type="GO" id="GO:0050806">
    <property type="term" value="P:positive regulation of synaptic transmission"/>
    <property type="evidence" value="ECO:0007669"/>
    <property type="project" value="TreeGrafter"/>
</dbReference>
<keyword evidence="4" id="KW-0027">Amidation</keyword>
<dbReference type="Pfam" id="PF02070">
    <property type="entry name" value="NMU"/>
    <property type="match status" value="1"/>
</dbReference>
<dbReference type="GO" id="GO:0045987">
    <property type="term" value="P:positive regulation of smooth muscle contraction"/>
    <property type="evidence" value="ECO:0007669"/>
    <property type="project" value="TreeGrafter"/>
</dbReference>
<dbReference type="InterPro" id="IPR042384">
    <property type="entry name" value="NMU"/>
</dbReference>
<dbReference type="PANTHER" id="PTHR15390">
    <property type="entry name" value="NEUROMEDIN-U"/>
    <property type="match status" value="1"/>
</dbReference>
<dbReference type="GO" id="GO:0042922">
    <property type="term" value="F:neuromedin U receptor binding"/>
    <property type="evidence" value="ECO:0007669"/>
    <property type="project" value="InterPro"/>
</dbReference>
<dbReference type="SMART" id="SM00084">
    <property type="entry name" value="NMU"/>
    <property type="match status" value="1"/>
</dbReference>
<proteinExistence type="inferred from homology"/>
<evidence type="ECO:0000256" key="2">
    <source>
        <dbReference type="ARBA" id="ARBA00009957"/>
    </source>
</evidence>
<dbReference type="GeneTree" id="ENSGT00510000048726"/>
<dbReference type="Proteomes" id="UP000694569">
    <property type="component" value="Unplaced"/>
</dbReference>
<accession>A0A8C5LXY0</accession>
<evidence type="ECO:0000313" key="7">
    <source>
        <dbReference type="Ensembl" id="ENSLLEP00000005996.1"/>
    </source>
</evidence>
<reference evidence="7" key="1">
    <citation type="submission" date="2025-08" db="UniProtKB">
        <authorList>
            <consortium name="Ensembl"/>
        </authorList>
    </citation>
    <scope>IDENTIFICATION</scope>
</reference>
<dbReference type="AlphaFoldDB" id="A0A8C5LXY0"/>
<dbReference type="GO" id="GO:0005576">
    <property type="term" value="C:extracellular region"/>
    <property type="evidence" value="ECO:0007669"/>
    <property type="project" value="UniProtKB-SubCell"/>
</dbReference>
<dbReference type="PANTHER" id="PTHR15390:SF0">
    <property type="entry name" value="NEUROMEDIN-U"/>
    <property type="match status" value="1"/>
</dbReference>
<gene>
    <name evidence="7" type="primary">NMU</name>
</gene>
<dbReference type="InterPro" id="IPR008200">
    <property type="entry name" value="NMU_C"/>
</dbReference>
<comment type="similarity">
    <text evidence="2">Belongs to the NmU family.</text>
</comment>
<evidence type="ECO:0000256" key="4">
    <source>
        <dbReference type="ARBA" id="ARBA00022815"/>
    </source>
</evidence>
<dbReference type="Ensembl" id="ENSLLET00000006245.1">
    <property type="protein sequence ID" value="ENSLLEP00000005996.1"/>
    <property type="gene ID" value="ENSLLEG00000003778.1"/>
</dbReference>
<feature type="domain" description="Neuromedin U C-terminal" evidence="6">
    <location>
        <begin position="141"/>
        <end position="165"/>
    </location>
</feature>
<sequence>MHSPNLCQQKPPALPNGPDVRSHGKDHQLHRFRRHPPCGLLLLLMLSSWTLTCQGVPFSSRTLQAEQELQIWNEIEEACTAILSDPQPLASSALEELCLMAMGILQRSQGSEERDITKRSSVAHPLLQLDPQLHERRMKRFSADEDIQSPGGALSRGFFMFRPRNGRRSASFR</sequence>
<feature type="region of interest" description="Disordered" evidence="5">
    <location>
        <begin position="1"/>
        <end position="28"/>
    </location>
</feature>
<keyword evidence="3" id="KW-0964">Secreted</keyword>
<dbReference type="PROSITE" id="PS00967">
    <property type="entry name" value="NMU"/>
    <property type="match status" value="1"/>
</dbReference>
<dbReference type="GO" id="GO:0007218">
    <property type="term" value="P:neuropeptide signaling pathway"/>
    <property type="evidence" value="ECO:0007669"/>
    <property type="project" value="TreeGrafter"/>
</dbReference>
<evidence type="ECO:0000313" key="8">
    <source>
        <dbReference type="Proteomes" id="UP000694569"/>
    </source>
</evidence>
<protein>
    <submittedName>
        <fullName evidence="7">Neuromedin U</fullName>
    </submittedName>
</protein>
<keyword evidence="8" id="KW-1185">Reference proteome</keyword>
<evidence type="ECO:0000256" key="1">
    <source>
        <dbReference type="ARBA" id="ARBA00004613"/>
    </source>
</evidence>
<organism evidence="7 8">
    <name type="scientific">Leptobrachium leishanense</name>
    <name type="common">Leishan spiny toad</name>
    <dbReference type="NCBI Taxonomy" id="445787"/>
    <lineage>
        <taxon>Eukaryota</taxon>
        <taxon>Metazoa</taxon>
        <taxon>Chordata</taxon>
        <taxon>Craniata</taxon>
        <taxon>Vertebrata</taxon>
        <taxon>Euteleostomi</taxon>
        <taxon>Amphibia</taxon>
        <taxon>Batrachia</taxon>
        <taxon>Anura</taxon>
        <taxon>Pelobatoidea</taxon>
        <taxon>Megophryidae</taxon>
        <taxon>Leptobrachium</taxon>
    </lineage>
</organism>